<evidence type="ECO:0000256" key="1">
    <source>
        <dbReference type="ARBA" id="ARBA00008891"/>
    </source>
</evidence>
<gene>
    <name evidence="7" type="ORF">ACG02S_13580</name>
</gene>
<organism evidence="7 8">
    <name type="scientific">Pelomonas dachongensis</name>
    <dbReference type="NCBI Taxonomy" id="3299029"/>
    <lineage>
        <taxon>Bacteria</taxon>
        <taxon>Pseudomonadati</taxon>
        <taxon>Pseudomonadota</taxon>
        <taxon>Betaproteobacteria</taxon>
        <taxon>Burkholderiales</taxon>
        <taxon>Sphaerotilaceae</taxon>
        <taxon>Roseateles</taxon>
    </lineage>
</organism>
<evidence type="ECO:0000256" key="2">
    <source>
        <dbReference type="ARBA" id="ARBA00022801"/>
    </source>
</evidence>
<feature type="chain" id="PRO_5045014149" description="Pectinesterase" evidence="5">
    <location>
        <begin position="35"/>
        <end position="382"/>
    </location>
</feature>
<dbReference type="EMBL" id="JBIGHY010000004">
    <property type="protein sequence ID" value="MFG6414925.1"/>
    <property type="molecule type" value="Genomic_DNA"/>
</dbReference>
<feature type="signal peptide" evidence="5">
    <location>
        <begin position="1"/>
        <end position="34"/>
    </location>
</feature>
<dbReference type="RefSeq" id="WP_394470988.1">
    <property type="nucleotide sequence ID" value="NZ_JBIGHY010000004.1"/>
</dbReference>
<dbReference type="EC" id="3.1.1.11" evidence="5"/>
<proteinExistence type="inferred from homology"/>
<keyword evidence="2 5" id="KW-0378">Hydrolase</keyword>
<comment type="catalytic activity">
    <reaction evidence="5">
        <text>[(1-&gt;4)-alpha-D-galacturonosyl methyl ester](n) + n H2O = [(1-&gt;4)-alpha-D-galacturonosyl](n) + n methanol + n H(+)</text>
        <dbReference type="Rhea" id="RHEA:22380"/>
        <dbReference type="Rhea" id="RHEA-COMP:14570"/>
        <dbReference type="Rhea" id="RHEA-COMP:14573"/>
        <dbReference type="ChEBI" id="CHEBI:15377"/>
        <dbReference type="ChEBI" id="CHEBI:15378"/>
        <dbReference type="ChEBI" id="CHEBI:17790"/>
        <dbReference type="ChEBI" id="CHEBI:140522"/>
        <dbReference type="ChEBI" id="CHEBI:140523"/>
        <dbReference type="EC" id="3.1.1.11"/>
    </reaction>
</comment>
<dbReference type="Gene3D" id="2.160.20.10">
    <property type="entry name" value="Single-stranded right-handed beta-helix, Pectin lyase-like"/>
    <property type="match status" value="1"/>
</dbReference>
<dbReference type="InterPro" id="IPR000070">
    <property type="entry name" value="Pectinesterase_cat"/>
</dbReference>
<evidence type="ECO:0000256" key="5">
    <source>
        <dbReference type="RuleBase" id="RU000589"/>
    </source>
</evidence>
<evidence type="ECO:0000313" key="8">
    <source>
        <dbReference type="Proteomes" id="UP001606300"/>
    </source>
</evidence>
<evidence type="ECO:0000259" key="6">
    <source>
        <dbReference type="Pfam" id="PF01095"/>
    </source>
</evidence>
<dbReference type="SUPFAM" id="SSF51126">
    <property type="entry name" value="Pectin lyase-like"/>
    <property type="match status" value="1"/>
</dbReference>
<evidence type="ECO:0000313" key="7">
    <source>
        <dbReference type="EMBL" id="MFG6414925.1"/>
    </source>
</evidence>
<dbReference type="Proteomes" id="UP001606300">
    <property type="component" value="Unassembled WGS sequence"/>
</dbReference>
<feature type="active site" evidence="4">
    <location>
        <position position="263"/>
    </location>
</feature>
<dbReference type="PROSITE" id="PS00503">
    <property type="entry name" value="PECTINESTERASE_2"/>
    <property type="match status" value="1"/>
</dbReference>
<keyword evidence="5" id="KW-0732">Signal</keyword>
<name>A0ABW7END5_9BURK</name>
<evidence type="ECO:0000256" key="4">
    <source>
        <dbReference type="PROSITE-ProRule" id="PRU10040"/>
    </source>
</evidence>
<dbReference type="InterPro" id="IPR011050">
    <property type="entry name" value="Pectin_lyase_fold/virulence"/>
</dbReference>
<accession>A0ABW7END5</accession>
<dbReference type="InterPro" id="IPR012334">
    <property type="entry name" value="Pectin_lyas_fold"/>
</dbReference>
<dbReference type="PANTHER" id="PTHR31321">
    <property type="entry name" value="ACYL-COA THIOESTER HYDROLASE YBHC-RELATED"/>
    <property type="match status" value="1"/>
</dbReference>
<comment type="similarity">
    <text evidence="1">Belongs to the pectinesterase family.</text>
</comment>
<feature type="domain" description="Pectinesterase catalytic" evidence="6">
    <location>
        <begin position="179"/>
        <end position="380"/>
    </location>
</feature>
<reference evidence="7 8" key="1">
    <citation type="submission" date="2024-09" db="EMBL/GenBank/DDBJ databases">
        <title>Novel species of the genus Pelomonas and Roseateles isolated from streams.</title>
        <authorList>
            <person name="Lu H."/>
        </authorList>
    </citation>
    <scope>NUCLEOTIDE SEQUENCE [LARGE SCALE GENOMIC DNA]</scope>
    <source>
        <strain evidence="7 8">DC23W</strain>
    </source>
</reference>
<comment type="caution">
    <text evidence="7">The sequence shown here is derived from an EMBL/GenBank/DDBJ whole genome shotgun (WGS) entry which is preliminary data.</text>
</comment>
<dbReference type="InterPro" id="IPR033131">
    <property type="entry name" value="Pectinesterase_Asp_AS"/>
</dbReference>
<protein>
    <recommendedName>
        <fullName evidence="5">Pectinesterase</fullName>
        <ecNumber evidence="5">3.1.1.11</ecNumber>
    </recommendedName>
</protein>
<dbReference type="PANTHER" id="PTHR31321:SF57">
    <property type="entry name" value="PECTINESTERASE 53-RELATED"/>
    <property type="match status" value="1"/>
</dbReference>
<keyword evidence="3 5" id="KW-0063">Aspartyl esterase</keyword>
<comment type="pathway">
    <text evidence="5">Glycan metabolism; pectin degradation; 2-dehydro-3-deoxy-D-gluconate from pectin: step 1/5.</text>
</comment>
<dbReference type="Pfam" id="PF01095">
    <property type="entry name" value="Pectinesterase"/>
    <property type="match status" value="1"/>
</dbReference>
<evidence type="ECO:0000256" key="3">
    <source>
        <dbReference type="ARBA" id="ARBA00023085"/>
    </source>
</evidence>
<keyword evidence="8" id="KW-1185">Reference proteome</keyword>
<sequence>MTASPRLLRHAGAPRRPAAPLLTLALLIALPAGAATSTATRPQLSSSEQGSYTVASFLGSWSPGTVGTKSTGDYVVSPSGPYKTVQAAVNAAIKAGGTTRKYIQIKAGTYTGLVVIPSGVPLTVYGDSQTGVVLQLGAHYAMTGSAFRSAVGNAADFGSGAPSRVSSYYNDCGGRSTLGTNCTATVVSYASQLQVKNLTIQNTYGENNAAANGQHQAVAYLNNGGDQVQLDTVRLLGNQDTLWLAGSGKRTHVRNSFIQGDVDFIFGDMTAVFDACEIRYTNARTSTGVVAAPSHVLGNKGFLFKGGSFTTTGGSNSVSFARQWTQNGGTTGQMIVREVNLGGHIKKTAPWADWNSSNPVNYGSAGNRRLAEYANTGSGAAP</sequence>